<name>A0A0H4PI50_9BACT</name>
<dbReference type="InterPro" id="IPR031815">
    <property type="entry name" value="DUF5074"/>
</dbReference>
<dbReference type="AlphaFoldDB" id="A0A0H4PI50"/>
<feature type="signal peptide" evidence="1">
    <location>
        <begin position="1"/>
        <end position="19"/>
    </location>
</feature>
<evidence type="ECO:0000313" key="3">
    <source>
        <dbReference type="Proteomes" id="UP000036520"/>
    </source>
</evidence>
<protein>
    <submittedName>
        <fullName evidence="2">Putative surface layer protein</fullName>
    </submittedName>
</protein>
<accession>A0A0H4PI50</accession>
<gene>
    <name evidence="2" type="ORF">CA2015_3155</name>
</gene>
<dbReference type="RefSeq" id="WP_048642755.1">
    <property type="nucleotide sequence ID" value="NZ_CAXBGM010000017.1"/>
</dbReference>
<dbReference type="Proteomes" id="UP000036520">
    <property type="component" value="Chromosome"/>
</dbReference>
<keyword evidence="1" id="KW-0732">Signal</keyword>
<evidence type="ECO:0000313" key="2">
    <source>
        <dbReference type="EMBL" id="AKP52553.1"/>
    </source>
</evidence>
<dbReference type="InterPro" id="IPR011044">
    <property type="entry name" value="Quino_amine_DH_bsu"/>
</dbReference>
<organism evidence="2 3">
    <name type="scientific">Cyclobacterium amurskyense</name>
    <dbReference type="NCBI Taxonomy" id="320787"/>
    <lineage>
        <taxon>Bacteria</taxon>
        <taxon>Pseudomonadati</taxon>
        <taxon>Bacteroidota</taxon>
        <taxon>Cytophagia</taxon>
        <taxon>Cytophagales</taxon>
        <taxon>Cyclobacteriaceae</taxon>
        <taxon>Cyclobacterium</taxon>
    </lineage>
</organism>
<keyword evidence="3" id="KW-1185">Reference proteome</keyword>
<dbReference type="Pfam" id="PF16819">
    <property type="entry name" value="DUF5074"/>
    <property type="match status" value="1"/>
</dbReference>
<evidence type="ECO:0000256" key="1">
    <source>
        <dbReference type="SAM" id="SignalP"/>
    </source>
</evidence>
<dbReference type="Gene3D" id="2.130.10.10">
    <property type="entry name" value="YVTN repeat-like/Quinoprotein amine dehydrogenase"/>
    <property type="match status" value="1"/>
</dbReference>
<dbReference type="SUPFAM" id="SSF50969">
    <property type="entry name" value="YVTN repeat-like/Quinoprotein amine dehydrogenase"/>
    <property type="match status" value="1"/>
</dbReference>
<feature type="chain" id="PRO_5005208152" evidence="1">
    <location>
        <begin position="20"/>
        <end position="347"/>
    </location>
</feature>
<dbReference type="KEGG" id="camu:CA2015_3155"/>
<sequence length="347" mass="37973">MKKMQLACKLFLFALLVSCGTDPVEIPQGAYENGVLIINEGAFGANDGEVYHFDKNTAEAEANVFENINTRPFAGLLQDLISYEDYTYLVANTGKVEVVQSADFISVGAVNNDLVNSRSMVKADGKLYISDWGPYDATWSNTESFVAVVENVTGGEIAYKILTPSRPEGLAFVGDRILVACQLGTIAVIEVGEDEVEKTVDVEGTPFFFFEFQGSHYLYANDSEKIYLHKLNSATFEVVETLEFPVSNSIYNGNFTINNSGELFVISNQTTEDVVVKLSIASASVEDADFYSGSNFYSLGFDNDTQTLYIGEHNGWQGNGTVMRINAQGDLIDQTAVGRGPSGFYFP</sequence>
<proteinExistence type="predicted"/>
<reference evidence="2 3" key="1">
    <citation type="submission" date="2015-07" db="EMBL/GenBank/DDBJ databases">
        <authorList>
            <person name="Kim K.M."/>
        </authorList>
    </citation>
    <scope>NUCLEOTIDE SEQUENCE [LARGE SCALE GENOMIC DNA]</scope>
    <source>
        <strain evidence="2 3">KCTC 12363</strain>
    </source>
</reference>
<dbReference type="InterPro" id="IPR015943">
    <property type="entry name" value="WD40/YVTN_repeat-like_dom_sf"/>
</dbReference>
<dbReference type="EMBL" id="CP012040">
    <property type="protein sequence ID" value="AKP52553.1"/>
    <property type="molecule type" value="Genomic_DNA"/>
</dbReference>
<dbReference type="STRING" id="320787.CA2015_3155"/>
<dbReference type="OrthoDB" id="9773938at2"/>